<sequence>MQAQKLKELDSLSAREVLDTLLIDRDMNNWSIRLFTNYKGQSFNLINDNDKLSFKPNNRAGVGFGLGTSKLIVDIAFNLKGQEKHPTQRFDMQGSLIVGYNHLVSLYVQRYKGFNVKNNFNAPEFFRDDITSLSLGLSYLYTFDRISFSSSTLRAGLVKEERKHYITGGIGGFMVYDNFSGDSSLIPDNETFNPDAYLNEFKGTGMGISGGLLAVFVLPANFFATLNVIPGIGVMYKKAQSDVNDYRVSNPLLYKLDYNAGIGYSYKRFYATLVYGSSIYTTNLDYGLNYLFSNTKAKISVGYKIKVDKKLKTPF</sequence>
<dbReference type="EMBL" id="DPRK01000119">
    <property type="protein sequence ID" value="HCY81408.1"/>
    <property type="molecule type" value="Genomic_DNA"/>
</dbReference>
<evidence type="ECO:0008006" key="3">
    <source>
        <dbReference type="Google" id="ProtNLM"/>
    </source>
</evidence>
<dbReference type="InterPro" id="IPR025535">
    <property type="entry name" value="DUF4421"/>
</dbReference>
<reference evidence="1 2" key="1">
    <citation type="journal article" date="2018" name="Nat. Biotechnol.">
        <title>A standardized bacterial taxonomy based on genome phylogeny substantially revises the tree of life.</title>
        <authorList>
            <person name="Parks D.H."/>
            <person name="Chuvochina M."/>
            <person name="Waite D.W."/>
            <person name="Rinke C."/>
            <person name="Skarshewski A."/>
            <person name="Chaumeil P.A."/>
            <person name="Hugenholtz P."/>
        </authorList>
    </citation>
    <scope>NUCLEOTIDE SEQUENCE [LARGE SCALE GENOMIC DNA]</scope>
    <source>
        <strain evidence="1">UBA10227</strain>
    </source>
</reference>
<gene>
    <name evidence="1" type="ORF">DHV22_07310</name>
</gene>
<protein>
    <recommendedName>
        <fullName evidence="3">DUF4421 domain-containing protein</fullName>
    </recommendedName>
</protein>
<organism evidence="1 2">
    <name type="scientific">Xanthomarina gelatinilytica</name>
    <dbReference type="NCBI Taxonomy" id="1137281"/>
    <lineage>
        <taxon>Bacteria</taxon>
        <taxon>Pseudomonadati</taxon>
        <taxon>Bacteroidota</taxon>
        <taxon>Flavobacteriia</taxon>
        <taxon>Flavobacteriales</taxon>
        <taxon>Flavobacteriaceae</taxon>
        <taxon>Xanthomarina</taxon>
    </lineage>
</organism>
<proteinExistence type="predicted"/>
<dbReference type="Proteomes" id="UP000263268">
    <property type="component" value="Unassembled WGS sequence"/>
</dbReference>
<name>A0A3D6BQZ8_9FLAO</name>
<dbReference type="Pfam" id="PF14391">
    <property type="entry name" value="DUF4421"/>
    <property type="match status" value="1"/>
</dbReference>
<comment type="caution">
    <text evidence="1">The sequence shown here is derived from an EMBL/GenBank/DDBJ whole genome shotgun (WGS) entry which is preliminary data.</text>
</comment>
<dbReference type="AlphaFoldDB" id="A0A3D6BQZ8"/>
<evidence type="ECO:0000313" key="1">
    <source>
        <dbReference type="EMBL" id="HCY81408.1"/>
    </source>
</evidence>
<accession>A0A3D6BQZ8</accession>
<evidence type="ECO:0000313" key="2">
    <source>
        <dbReference type="Proteomes" id="UP000263268"/>
    </source>
</evidence>